<reference evidence="14" key="1">
    <citation type="journal article" date="2017" name="Nat. Ecol. Evol.">
        <title>Genome expansion and lineage-specific genetic innovations in the forest pathogenic fungi Armillaria.</title>
        <authorList>
            <person name="Sipos G."/>
            <person name="Prasanna A.N."/>
            <person name="Walter M.C."/>
            <person name="O'Connor E."/>
            <person name="Balint B."/>
            <person name="Krizsan K."/>
            <person name="Kiss B."/>
            <person name="Hess J."/>
            <person name="Varga T."/>
            <person name="Slot J."/>
            <person name="Riley R."/>
            <person name="Boka B."/>
            <person name="Rigling D."/>
            <person name="Barry K."/>
            <person name="Lee J."/>
            <person name="Mihaltcheva S."/>
            <person name="LaButti K."/>
            <person name="Lipzen A."/>
            <person name="Waldron R."/>
            <person name="Moloney N.M."/>
            <person name="Sperisen C."/>
            <person name="Kredics L."/>
            <person name="Vagvoelgyi C."/>
            <person name="Patrignani A."/>
            <person name="Fitzpatrick D."/>
            <person name="Nagy I."/>
            <person name="Doyle S."/>
            <person name="Anderson J.B."/>
            <person name="Grigoriev I.V."/>
            <person name="Gueldener U."/>
            <person name="Muensterkoetter M."/>
            <person name="Nagy L.G."/>
        </authorList>
    </citation>
    <scope>NUCLEOTIDE SEQUENCE [LARGE SCALE GENOMIC DNA]</scope>
    <source>
        <strain evidence="14">C18/9</strain>
    </source>
</reference>
<accession>A0A284RRG5</accession>
<dbReference type="GO" id="GO:0046982">
    <property type="term" value="F:protein heterodimerization activity"/>
    <property type="evidence" value="ECO:0007669"/>
    <property type="project" value="InterPro"/>
</dbReference>
<keyword evidence="8" id="KW-0539">Nucleus</keyword>
<gene>
    <name evidence="13" type="ORF">ARMOST_14760</name>
</gene>
<dbReference type="InterPro" id="IPR009072">
    <property type="entry name" value="Histone-fold"/>
</dbReference>
<dbReference type="EMBL" id="FUEG01000014">
    <property type="protein sequence ID" value="SJL11357.1"/>
    <property type="molecule type" value="Genomic_DNA"/>
</dbReference>
<evidence type="ECO:0000256" key="7">
    <source>
        <dbReference type="ARBA" id="ARBA00023125"/>
    </source>
</evidence>
<feature type="domain" description="Core Histone H2A/H2B/H3" evidence="11">
    <location>
        <begin position="41"/>
        <end position="119"/>
    </location>
</feature>
<comment type="similarity">
    <text evidence="3">Belongs to the histone H2A family.</text>
</comment>
<evidence type="ECO:0008006" key="15">
    <source>
        <dbReference type="Google" id="ProtNLM"/>
    </source>
</evidence>
<dbReference type="FunFam" id="1.10.20.10:FF:000008">
    <property type="entry name" value="Histone H2A"/>
    <property type="match status" value="1"/>
</dbReference>
<evidence type="ECO:0000256" key="2">
    <source>
        <dbReference type="ARBA" id="ARBA00004286"/>
    </source>
</evidence>
<evidence type="ECO:0000256" key="5">
    <source>
        <dbReference type="ARBA" id="ARBA00022481"/>
    </source>
</evidence>
<dbReference type="InterPro" id="IPR032454">
    <property type="entry name" value="Histone_H2A_C"/>
</dbReference>
<dbReference type="GO" id="GO:0000786">
    <property type="term" value="C:nucleosome"/>
    <property type="evidence" value="ECO:0007669"/>
    <property type="project" value="UniProtKB-KW"/>
</dbReference>
<dbReference type="PROSITE" id="PS00046">
    <property type="entry name" value="HISTONE_H2A"/>
    <property type="match status" value="1"/>
</dbReference>
<dbReference type="OMA" id="KIHGTSW"/>
<organism evidence="13 14">
    <name type="scientific">Armillaria ostoyae</name>
    <name type="common">Armillaria root rot fungus</name>
    <dbReference type="NCBI Taxonomy" id="47428"/>
    <lineage>
        <taxon>Eukaryota</taxon>
        <taxon>Fungi</taxon>
        <taxon>Dikarya</taxon>
        <taxon>Basidiomycota</taxon>
        <taxon>Agaricomycotina</taxon>
        <taxon>Agaricomycetes</taxon>
        <taxon>Agaricomycetidae</taxon>
        <taxon>Agaricales</taxon>
        <taxon>Marasmiineae</taxon>
        <taxon>Physalacriaceae</taxon>
        <taxon>Armillaria</taxon>
    </lineage>
</organism>
<evidence type="ECO:0000256" key="4">
    <source>
        <dbReference type="ARBA" id="ARBA00022454"/>
    </source>
</evidence>
<feature type="region of interest" description="Disordered" evidence="10">
    <location>
        <begin position="18"/>
        <end position="52"/>
    </location>
</feature>
<evidence type="ECO:0000259" key="12">
    <source>
        <dbReference type="Pfam" id="PF16211"/>
    </source>
</evidence>
<name>A0A284RRG5_ARMOS</name>
<dbReference type="SMART" id="SM00414">
    <property type="entry name" value="H2A"/>
    <property type="match status" value="1"/>
</dbReference>
<keyword evidence="9" id="KW-0544">Nucleosome core</keyword>
<keyword evidence="6" id="KW-0007">Acetylation</keyword>
<feature type="compositionally biased region" description="Gly residues" evidence="10">
    <location>
        <begin position="33"/>
        <end position="43"/>
    </location>
</feature>
<dbReference type="Gene3D" id="1.10.20.10">
    <property type="entry name" value="Histone, subunit A"/>
    <property type="match status" value="1"/>
</dbReference>
<dbReference type="PRINTS" id="PR00620">
    <property type="entry name" value="HISTONEH2A"/>
</dbReference>
<protein>
    <recommendedName>
        <fullName evidence="15">Histone H2A</fullName>
    </recommendedName>
</protein>
<evidence type="ECO:0000256" key="10">
    <source>
        <dbReference type="SAM" id="MobiDB-lite"/>
    </source>
</evidence>
<dbReference type="Pfam" id="PF16211">
    <property type="entry name" value="Histone_H2A_C"/>
    <property type="match status" value="1"/>
</dbReference>
<evidence type="ECO:0000256" key="6">
    <source>
        <dbReference type="ARBA" id="ARBA00022990"/>
    </source>
</evidence>
<feature type="domain" description="Histone H2A C-terminal" evidence="12">
    <location>
        <begin position="122"/>
        <end position="156"/>
    </location>
</feature>
<comment type="subcellular location">
    <subcellularLocation>
        <location evidence="2">Chromosome</location>
    </subcellularLocation>
    <subcellularLocation>
        <location evidence="1">Nucleus</location>
    </subcellularLocation>
</comment>
<evidence type="ECO:0000313" key="13">
    <source>
        <dbReference type="EMBL" id="SJL11357.1"/>
    </source>
</evidence>
<dbReference type="CDD" id="cd00074">
    <property type="entry name" value="HFD_H2A"/>
    <property type="match status" value="1"/>
</dbReference>
<dbReference type="InterPro" id="IPR032458">
    <property type="entry name" value="Histone_H2A_CS"/>
</dbReference>
<evidence type="ECO:0000313" key="14">
    <source>
        <dbReference type="Proteomes" id="UP000219338"/>
    </source>
</evidence>
<dbReference type="GO" id="GO:0005634">
    <property type="term" value="C:nucleus"/>
    <property type="evidence" value="ECO:0007669"/>
    <property type="project" value="UniProtKB-SubCell"/>
</dbReference>
<keyword evidence="14" id="KW-1185">Reference proteome</keyword>
<dbReference type="GO" id="GO:0003677">
    <property type="term" value="F:DNA binding"/>
    <property type="evidence" value="ECO:0007669"/>
    <property type="project" value="UniProtKB-KW"/>
</dbReference>
<feature type="compositionally biased region" description="Basic and acidic residues" evidence="10">
    <location>
        <begin position="18"/>
        <end position="27"/>
    </location>
</feature>
<keyword evidence="4" id="KW-0158">Chromosome</keyword>
<dbReference type="InterPro" id="IPR007125">
    <property type="entry name" value="H2A/H2B/H3"/>
</dbReference>
<evidence type="ECO:0000256" key="9">
    <source>
        <dbReference type="ARBA" id="ARBA00023269"/>
    </source>
</evidence>
<keyword evidence="7" id="KW-0238">DNA-binding</keyword>
<evidence type="ECO:0000259" key="11">
    <source>
        <dbReference type="Pfam" id="PF00125"/>
    </source>
</evidence>
<sequence>MKPIFCSLERVREWLLGDGDKISDDPTGKSGKSSGGKAGGEGGKSQSRSAKAGLQFPVGRVHRLLKKGNYAQRVGAGAPVYLAAVLEYLAAEILELAGNAARDNKKQRIVPRHLQLAIRNDEELNKLLGDVVISQGGVVPHIESQLLPTKSGKGRKEGEEEYSGLVIRTHFHRLPYSRSLFVPFISSMRWLAPPDRRELTLIIFCLTIFTFAYNFTNSTRFLGIDAAATQGVLGFGSLGFGASNIIGSDGRKLARWRDAVENLIFGDWGWDSGHIAGDGLERSQALGVEPHHAMWMSGKEIPKVNGIEMQPFVSWGRNVPTVKVLQHTPGHSVLDNVILFKGNVYLVTDDPGGLPSLNSIVSPPNFWSKISTAEAIEEFGTYGGRLGGVTFISTDPSLANSTLHELWRTYSTLDPSIDAEGRTILPQPQRLFMPFFHPFTDPDPPYENPMLPRPRTDTGFHPFLVKAAFPQMTVMFDQDWMDYHFMEVPYVVERMVIVDRNSGNVLPEVVSPYWWEPIRKQLSTYLNLENEKSKKKVITYVHRQNQHPQYDWDSPTPKLRAEDHELLVKKLEKMAYSYGHEFNVVSALDFETSWHARISSIARSTVLLGAHGSDLMDGMFMRRTPQTTVIEFFPQDRFVRDRATMAHGLGMHYVAWCNDQKYTSDNLPPISKPENDEATLTVNADLVVQTVRDILSRS</sequence>
<dbReference type="OrthoDB" id="529273at2759"/>
<evidence type="ECO:0000256" key="3">
    <source>
        <dbReference type="ARBA" id="ARBA00010691"/>
    </source>
</evidence>
<proteinExistence type="inferred from homology"/>
<dbReference type="Pfam" id="PF00125">
    <property type="entry name" value="Histone"/>
    <property type="match status" value="1"/>
</dbReference>
<dbReference type="SUPFAM" id="SSF47113">
    <property type="entry name" value="Histone-fold"/>
    <property type="match status" value="1"/>
</dbReference>
<evidence type="ECO:0000256" key="8">
    <source>
        <dbReference type="ARBA" id="ARBA00023242"/>
    </source>
</evidence>
<evidence type="ECO:0000256" key="1">
    <source>
        <dbReference type="ARBA" id="ARBA00004123"/>
    </source>
</evidence>
<dbReference type="InterPro" id="IPR002119">
    <property type="entry name" value="Histone_H2A"/>
</dbReference>
<dbReference type="GO" id="GO:0030527">
    <property type="term" value="F:structural constituent of chromatin"/>
    <property type="evidence" value="ECO:0007669"/>
    <property type="project" value="InterPro"/>
</dbReference>
<dbReference type="AlphaFoldDB" id="A0A284RRG5"/>
<dbReference type="Proteomes" id="UP000219338">
    <property type="component" value="Unassembled WGS sequence"/>
</dbReference>
<keyword evidence="5" id="KW-0488">Methylation</keyword>
<dbReference type="STRING" id="47428.A0A284RRG5"/>
<dbReference type="PANTHER" id="PTHR23430">
    <property type="entry name" value="HISTONE H2A"/>
    <property type="match status" value="1"/>
</dbReference>